<feature type="region of interest" description="Disordered" evidence="10">
    <location>
        <begin position="653"/>
        <end position="697"/>
    </location>
</feature>
<reference evidence="12 13" key="1">
    <citation type="submission" date="2020-08" db="EMBL/GenBank/DDBJ databases">
        <title>Plant Genome Project.</title>
        <authorList>
            <person name="Zhang R.-G."/>
        </authorList>
    </citation>
    <scope>NUCLEOTIDE SEQUENCE [LARGE SCALE GENOMIC DNA]</scope>
    <source>
        <tissue evidence="12">Rhizome</tissue>
    </source>
</reference>
<dbReference type="InterPro" id="IPR011009">
    <property type="entry name" value="Kinase-like_dom_sf"/>
</dbReference>
<dbReference type="InterPro" id="IPR008271">
    <property type="entry name" value="Ser/Thr_kinase_AS"/>
</dbReference>
<feature type="compositionally biased region" description="Basic residues" evidence="10">
    <location>
        <begin position="656"/>
        <end position="665"/>
    </location>
</feature>
<dbReference type="InterPro" id="IPR017441">
    <property type="entry name" value="Protein_kinase_ATP_BS"/>
</dbReference>
<organism evidence="12 13">
    <name type="scientific">Zingiber officinale</name>
    <name type="common">Ginger</name>
    <name type="synonym">Amomum zingiber</name>
    <dbReference type="NCBI Taxonomy" id="94328"/>
    <lineage>
        <taxon>Eukaryota</taxon>
        <taxon>Viridiplantae</taxon>
        <taxon>Streptophyta</taxon>
        <taxon>Embryophyta</taxon>
        <taxon>Tracheophyta</taxon>
        <taxon>Spermatophyta</taxon>
        <taxon>Magnoliopsida</taxon>
        <taxon>Liliopsida</taxon>
        <taxon>Zingiberales</taxon>
        <taxon>Zingiberaceae</taxon>
        <taxon>Zingiber</taxon>
    </lineage>
</organism>
<evidence type="ECO:0000256" key="3">
    <source>
        <dbReference type="ARBA" id="ARBA00022527"/>
    </source>
</evidence>
<comment type="catalytic activity">
    <reaction evidence="8">
        <text>[DNA-directed RNA polymerase] + ATP = phospho-[DNA-directed RNA polymerase] + ADP + H(+)</text>
        <dbReference type="Rhea" id="RHEA:10216"/>
        <dbReference type="Rhea" id="RHEA-COMP:11321"/>
        <dbReference type="Rhea" id="RHEA-COMP:11322"/>
        <dbReference type="ChEBI" id="CHEBI:15378"/>
        <dbReference type="ChEBI" id="CHEBI:30616"/>
        <dbReference type="ChEBI" id="CHEBI:43176"/>
        <dbReference type="ChEBI" id="CHEBI:68546"/>
        <dbReference type="ChEBI" id="CHEBI:456216"/>
        <dbReference type="EC" id="2.7.11.23"/>
    </reaction>
</comment>
<evidence type="ECO:0000259" key="11">
    <source>
        <dbReference type="PROSITE" id="PS50011"/>
    </source>
</evidence>
<evidence type="ECO:0000256" key="1">
    <source>
        <dbReference type="ARBA" id="ARBA00006485"/>
    </source>
</evidence>
<keyword evidence="7 9" id="KW-0067">ATP-binding</keyword>
<feature type="compositionally biased region" description="Basic and acidic residues" evidence="10">
    <location>
        <begin position="550"/>
        <end position="560"/>
    </location>
</feature>
<dbReference type="SUPFAM" id="SSF56112">
    <property type="entry name" value="Protein kinase-like (PK-like)"/>
    <property type="match status" value="1"/>
</dbReference>
<dbReference type="Proteomes" id="UP000734854">
    <property type="component" value="Unassembled WGS sequence"/>
</dbReference>
<comment type="similarity">
    <text evidence="1">Belongs to the protein kinase superfamily. CMGC Ser/Thr protein kinase family. CDC2/CDKX subfamily.</text>
</comment>
<dbReference type="InterPro" id="IPR050108">
    <property type="entry name" value="CDK"/>
</dbReference>
<feature type="region of interest" description="Disordered" evidence="10">
    <location>
        <begin position="32"/>
        <end position="71"/>
    </location>
</feature>
<dbReference type="EC" id="2.7.11.23" evidence="2"/>
<dbReference type="SMART" id="SM00220">
    <property type="entry name" value="S_TKc"/>
    <property type="match status" value="1"/>
</dbReference>
<dbReference type="FunFam" id="1.10.510.10:FF:000624">
    <property type="entry name" value="Mitogen-activated protein kinase"/>
    <property type="match status" value="1"/>
</dbReference>
<evidence type="ECO:0000256" key="10">
    <source>
        <dbReference type="SAM" id="MobiDB-lite"/>
    </source>
</evidence>
<keyword evidence="5 9" id="KW-0547">Nucleotide-binding</keyword>
<dbReference type="Gene3D" id="1.10.510.10">
    <property type="entry name" value="Transferase(Phosphotransferase) domain 1"/>
    <property type="match status" value="1"/>
</dbReference>
<dbReference type="PROSITE" id="PS00107">
    <property type="entry name" value="PROTEIN_KINASE_ATP"/>
    <property type="match status" value="1"/>
</dbReference>
<dbReference type="FunFam" id="3.30.200.20:FF:000021">
    <property type="entry name" value="probable serine/threonine-protein kinase At1g54610"/>
    <property type="match status" value="1"/>
</dbReference>
<keyword evidence="3" id="KW-0723">Serine/threonine-protein kinase</keyword>
<gene>
    <name evidence="12" type="ORF">ZIOFF_067273</name>
</gene>
<evidence type="ECO:0000313" key="12">
    <source>
        <dbReference type="EMBL" id="KAG6473358.1"/>
    </source>
</evidence>
<feature type="binding site" evidence="9">
    <location>
        <position position="147"/>
    </location>
    <ligand>
        <name>ATP</name>
        <dbReference type="ChEBI" id="CHEBI:30616"/>
    </ligand>
</feature>
<accession>A0A8J5EUL9</accession>
<evidence type="ECO:0000256" key="6">
    <source>
        <dbReference type="ARBA" id="ARBA00022777"/>
    </source>
</evidence>
<dbReference type="GO" id="GO:0000307">
    <property type="term" value="C:cyclin-dependent protein kinase holoenzyme complex"/>
    <property type="evidence" value="ECO:0007669"/>
    <property type="project" value="TreeGrafter"/>
</dbReference>
<keyword evidence="13" id="KW-1185">Reference proteome</keyword>
<protein>
    <recommendedName>
        <fullName evidence="2">[RNA-polymerase]-subunit kinase</fullName>
        <ecNumber evidence="2">2.7.11.23</ecNumber>
    </recommendedName>
</protein>
<dbReference type="AlphaFoldDB" id="A0A8J5EUL9"/>
<dbReference type="PROSITE" id="PS50011">
    <property type="entry name" value="PROTEIN_KINASE_DOM"/>
    <property type="match status" value="1"/>
</dbReference>
<dbReference type="InterPro" id="IPR000719">
    <property type="entry name" value="Prot_kinase_dom"/>
</dbReference>
<dbReference type="GO" id="GO:0005524">
    <property type="term" value="F:ATP binding"/>
    <property type="evidence" value="ECO:0007669"/>
    <property type="project" value="UniProtKB-UniRule"/>
</dbReference>
<feature type="domain" description="Protein kinase" evidence="11">
    <location>
        <begin position="118"/>
        <end position="402"/>
    </location>
</feature>
<name>A0A8J5EUL9_ZINOF</name>
<dbReference type="EMBL" id="JACMSC010000019">
    <property type="protein sequence ID" value="KAG6473358.1"/>
    <property type="molecule type" value="Genomic_DNA"/>
</dbReference>
<keyword evidence="6" id="KW-0418">Kinase</keyword>
<evidence type="ECO:0000256" key="2">
    <source>
        <dbReference type="ARBA" id="ARBA00012409"/>
    </source>
</evidence>
<dbReference type="GO" id="GO:0008353">
    <property type="term" value="F:RNA polymerase II CTD heptapeptide repeat kinase activity"/>
    <property type="evidence" value="ECO:0007669"/>
    <property type="project" value="UniProtKB-EC"/>
</dbReference>
<dbReference type="PANTHER" id="PTHR24056">
    <property type="entry name" value="CELL DIVISION PROTEIN KINASE"/>
    <property type="match status" value="1"/>
</dbReference>
<feature type="compositionally biased region" description="Basic and acidic residues" evidence="10">
    <location>
        <begin position="40"/>
        <end position="69"/>
    </location>
</feature>
<evidence type="ECO:0000313" key="13">
    <source>
        <dbReference type="Proteomes" id="UP000734854"/>
    </source>
</evidence>
<dbReference type="Gene3D" id="3.30.200.20">
    <property type="entry name" value="Phosphorylase Kinase, domain 1"/>
    <property type="match status" value="1"/>
</dbReference>
<dbReference type="GO" id="GO:0032968">
    <property type="term" value="P:positive regulation of transcription elongation by RNA polymerase II"/>
    <property type="evidence" value="ECO:0007669"/>
    <property type="project" value="TreeGrafter"/>
</dbReference>
<evidence type="ECO:0000256" key="7">
    <source>
        <dbReference type="ARBA" id="ARBA00022840"/>
    </source>
</evidence>
<proteinExistence type="inferred from homology"/>
<dbReference type="PANTHER" id="PTHR24056:SF228">
    <property type="entry name" value="PROTEIN IMPAIRED IN BABA-INDUCED STERILITY 1"/>
    <property type="match status" value="1"/>
</dbReference>
<evidence type="ECO:0000256" key="5">
    <source>
        <dbReference type="ARBA" id="ARBA00022741"/>
    </source>
</evidence>
<dbReference type="GO" id="GO:0005634">
    <property type="term" value="C:nucleus"/>
    <property type="evidence" value="ECO:0007669"/>
    <property type="project" value="TreeGrafter"/>
</dbReference>
<comment type="caution">
    <text evidence="12">The sequence shown here is derived from an EMBL/GenBank/DDBJ whole genome shotgun (WGS) entry which is preliminary data.</text>
</comment>
<keyword evidence="4" id="KW-0808">Transferase</keyword>
<evidence type="ECO:0000256" key="8">
    <source>
        <dbReference type="ARBA" id="ARBA00049280"/>
    </source>
</evidence>
<dbReference type="CDD" id="cd07840">
    <property type="entry name" value="STKc_CDK9_like"/>
    <property type="match status" value="1"/>
</dbReference>
<sequence length="808" mass="90847">MGCAVSKNAVSATPVADSSGILRSNQKRLGLISAPSGLHRTGEGTKNGHPEREEENGRLESGGKGKVNDDNTSLQSLRLRNLHKYIEGEQVAAGWPSWLSAVAGEAIQGWVPLKADSFEKLEKIGQGTYSSVFRARDLDTGKMVALKKVRFDNFEPESVRFMAREIKILRTLDHPNIIKLEGLIASRLSCSLYLVFEYMEHDLAGLASSPDIVLSESQVKCYTYQLLSALEHCHSQGVIHRDIKGANLLVNNDGILKMADFGLANFCCPGHKYPLTSRVVTLWYRPPELLLGSTNYEATVDLWSVGCVFAEMFVGRPILQGRTEVEQLHKIFRLCGSPPEEFWKKSKLPHATIFKPHRPYVNSLYGTFQDLPRAAISLLETFLSVEPYKRGSATSALASELLRMIALFFFLKGIEKAYSKNSGKPPVDLHKLSATRVKKAWQLCENYPFQPKMPKTIENPSMLKRASLIWDQREEFLPFGTSFLHLRHASGSASPDLACARGLTLQCGTYFRTMPCACEPSSLPKYSPTKEMDIKNREASQRRRIAGRQEAMRRPFKADRTSGQSGGLSKLADSKKDAQLNVEATEHNEQKGLKRVDGETRLFVDLQPMPSIKNPDEGHHMKHNSEQDIVFSGPLRVSTSSGFSWARRQREDHVYNRSHSRRNSRRNLSAARDLSDIENVKSKLGPKGPQMGDLHAGSKHHESQELAKIAMLKRWAQLEHPGSFDTSESFPSQDFSEALCNGDPSSMRHNYMGFNNQDRVEFSGPLLSQTRKVDELLQKHERQIRQAVRRSWFRRGSLHNEGMEFALL</sequence>
<dbReference type="Pfam" id="PF00069">
    <property type="entry name" value="Pkinase"/>
    <property type="match status" value="1"/>
</dbReference>
<evidence type="ECO:0000256" key="4">
    <source>
        <dbReference type="ARBA" id="ARBA00022679"/>
    </source>
</evidence>
<feature type="region of interest" description="Disordered" evidence="10">
    <location>
        <begin position="535"/>
        <end position="574"/>
    </location>
</feature>
<dbReference type="PROSITE" id="PS00108">
    <property type="entry name" value="PROTEIN_KINASE_ST"/>
    <property type="match status" value="1"/>
</dbReference>
<evidence type="ECO:0000256" key="9">
    <source>
        <dbReference type="PROSITE-ProRule" id="PRU10141"/>
    </source>
</evidence>